<evidence type="ECO:0000313" key="1">
    <source>
        <dbReference type="EMBL" id="KAI4296089.1"/>
    </source>
</evidence>
<reference evidence="1 2" key="1">
    <citation type="journal article" date="2022" name="DNA Res.">
        <title>Chromosomal-level genome assembly of the orchid tree Bauhinia variegata (Leguminosae; Cercidoideae) supports the allotetraploid origin hypothesis of Bauhinia.</title>
        <authorList>
            <person name="Zhong Y."/>
            <person name="Chen Y."/>
            <person name="Zheng D."/>
            <person name="Pang J."/>
            <person name="Liu Y."/>
            <person name="Luo S."/>
            <person name="Meng S."/>
            <person name="Qian L."/>
            <person name="Wei D."/>
            <person name="Dai S."/>
            <person name="Zhou R."/>
        </authorList>
    </citation>
    <scope>NUCLEOTIDE SEQUENCE [LARGE SCALE GENOMIC DNA]</scope>
    <source>
        <strain evidence="1">BV-YZ2020</strain>
    </source>
</reference>
<accession>A0ACB9KG12</accession>
<keyword evidence="2" id="KW-1185">Reference proteome</keyword>
<comment type="caution">
    <text evidence="1">The sequence shown here is derived from an EMBL/GenBank/DDBJ whole genome shotgun (WGS) entry which is preliminary data.</text>
</comment>
<organism evidence="1 2">
    <name type="scientific">Bauhinia variegata</name>
    <name type="common">Purple orchid tree</name>
    <name type="synonym">Phanera variegata</name>
    <dbReference type="NCBI Taxonomy" id="167791"/>
    <lineage>
        <taxon>Eukaryota</taxon>
        <taxon>Viridiplantae</taxon>
        <taxon>Streptophyta</taxon>
        <taxon>Embryophyta</taxon>
        <taxon>Tracheophyta</taxon>
        <taxon>Spermatophyta</taxon>
        <taxon>Magnoliopsida</taxon>
        <taxon>eudicotyledons</taxon>
        <taxon>Gunneridae</taxon>
        <taxon>Pentapetalae</taxon>
        <taxon>rosids</taxon>
        <taxon>fabids</taxon>
        <taxon>Fabales</taxon>
        <taxon>Fabaceae</taxon>
        <taxon>Cercidoideae</taxon>
        <taxon>Cercideae</taxon>
        <taxon>Bauhiniinae</taxon>
        <taxon>Bauhinia</taxon>
    </lineage>
</organism>
<evidence type="ECO:0000313" key="2">
    <source>
        <dbReference type="Proteomes" id="UP000828941"/>
    </source>
</evidence>
<proteinExistence type="predicted"/>
<dbReference type="Proteomes" id="UP000828941">
    <property type="component" value="Chromosome 14"/>
</dbReference>
<dbReference type="EMBL" id="CM039439">
    <property type="protein sequence ID" value="KAI4296089.1"/>
    <property type="molecule type" value="Genomic_DNA"/>
</dbReference>
<gene>
    <name evidence="1" type="ORF">L6164_036078</name>
</gene>
<name>A0ACB9KG12_BAUVA</name>
<sequence length="85" mass="9382">MEFAKRIGQGNWAEESAYGYCKRPKATEPLNPKPCCSRKKKISSPRYITDKSSDYGTKHGMKNIVNIAAKATAADLNSRISRTGS</sequence>
<protein>
    <submittedName>
        <fullName evidence="1">Uncharacterized protein</fullName>
    </submittedName>
</protein>